<evidence type="ECO:0000313" key="1">
    <source>
        <dbReference type="EMBL" id="OAD19448.1"/>
    </source>
</evidence>
<dbReference type="AlphaFoldDB" id="A0A176RUN8"/>
<protein>
    <submittedName>
        <fullName evidence="1">Uncharacterized protein</fullName>
    </submittedName>
</protein>
<proteinExistence type="predicted"/>
<sequence>MTIFEVFPPEHEYKLPYSLTPAGNLSLTPRDYAKYTQLHLKGLRGKENYISSEGYKLDVLVFLT</sequence>
<name>A0A176RUN8_9GAMM</name>
<organism evidence="1 2">
    <name type="scientific">Candidatus Thiomargarita nelsonii</name>
    <dbReference type="NCBI Taxonomy" id="1003181"/>
    <lineage>
        <taxon>Bacteria</taxon>
        <taxon>Pseudomonadati</taxon>
        <taxon>Pseudomonadota</taxon>
        <taxon>Gammaproteobacteria</taxon>
        <taxon>Thiotrichales</taxon>
        <taxon>Thiotrichaceae</taxon>
        <taxon>Thiomargarita</taxon>
    </lineage>
</organism>
<dbReference type="Proteomes" id="UP000076962">
    <property type="component" value="Unassembled WGS sequence"/>
</dbReference>
<comment type="caution">
    <text evidence="1">The sequence shown here is derived from an EMBL/GenBank/DDBJ whole genome shotgun (WGS) entry which is preliminary data.</text>
</comment>
<accession>A0A176RUN8</accession>
<keyword evidence="2" id="KW-1185">Reference proteome</keyword>
<dbReference type="EMBL" id="LUTY01002797">
    <property type="protein sequence ID" value="OAD19448.1"/>
    <property type="molecule type" value="Genomic_DNA"/>
</dbReference>
<reference evidence="1 2" key="1">
    <citation type="submission" date="2016-05" db="EMBL/GenBank/DDBJ databases">
        <title>Single-cell genome of chain-forming Candidatus Thiomargarita nelsonii and comparison to other large sulfur-oxidizing bacteria.</title>
        <authorList>
            <person name="Winkel M."/>
            <person name="Salman V."/>
            <person name="Woyke T."/>
            <person name="Schulz-Vogt H."/>
            <person name="Richter M."/>
            <person name="Flood B."/>
            <person name="Bailey J."/>
            <person name="Amann R."/>
            <person name="Mussmann M."/>
        </authorList>
    </citation>
    <scope>NUCLEOTIDE SEQUENCE [LARGE SCALE GENOMIC DNA]</scope>
    <source>
        <strain evidence="1 2">THI036</strain>
    </source>
</reference>
<evidence type="ECO:0000313" key="2">
    <source>
        <dbReference type="Proteomes" id="UP000076962"/>
    </source>
</evidence>
<gene>
    <name evidence="1" type="ORF">THIOM_004911</name>
</gene>